<accession>A0ACB7TEY2</accession>
<organism evidence="1 2">
    <name type="scientific">Hyalomma asiaticum</name>
    <name type="common">Tick</name>
    <dbReference type="NCBI Taxonomy" id="266040"/>
    <lineage>
        <taxon>Eukaryota</taxon>
        <taxon>Metazoa</taxon>
        <taxon>Ecdysozoa</taxon>
        <taxon>Arthropoda</taxon>
        <taxon>Chelicerata</taxon>
        <taxon>Arachnida</taxon>
        <taxon>Acari</taxon>
        <taxon>Parasitiformes</taxon>
        <taxon>Ixodida</taxon>
        <taxon>Ixodoidea</taxon>
        <taxon>Ixodidae</taxon>
        <taxon>Hyalomminae</taxon>
        <taxon>Hyalomma</taxon>
    </lineage>
</organism>
<name>A0ACB7TEY2_HYAAI</name>
<gene>
    <name evidence="1" type="ORF">HPB50_008757</name>
</gene>
<evidence type="ECO:0000313" key="2">
    <source>
        <dbReference type="Proteomes" id="UP000821845"/>
    </source>
</evidence>
<protein>
    <submittedName>
        <fullName evidence="1">Uncharacterized protein</fullName>
    </submittedName>
</protein>
<comment type="caution">
    <text evidence="1">The sequence shown here is derived from an EMBL/GenBank/DDBJ whole genome shotgun (WGS) entry which is preliminary data.</text>
</comment>
<proteinExistence type="predicted"/>
<reference evidence="1" key="1">
    <citation type="submission" date="2020-05" db="EMBL/GenBank/DDBJ databases">
        <title>Large-scale comparative analyses of tick genomes elucidate their genetic diversity and vector capacities.</title>
        <authorList>
            <person name="Jia N."/>
            <person name="Wang J."/>
            <person name="Shi W."/>
            <person name="Du L."/>
            <person name="Sun Y."/>
            <person name="Zhan W."/>
            <person name="Jiang J."/>
            <person name="Wang Q."/>
            <person name="Zhang B."/>
            <person name="Ji P."/>
            <person name="Sakyi L.B."/>
            <person name="Cui X."/>
            <person name="Yuan T."/>
            <person name="Jiang B."/>
            <person name="Yang W."/>
            <person name="Lam T.T.-Y."/>
            <person name="Chang Q."/>
            <person name="Ding S."/>
            <person name="Wang X."/>
            <person name="Zhu J."/>
            <person name="Ruan X."/>
            <person name="Zhao L."/>
            <person name="Wei J."/>
            <person name="Que T."/>
            <person name="Du C."/>
            <person name="Cheng J."/>
            <person name="Dai P."/>
            <person name="Han X."/>
            <person name="Huang E."/>
            <person name="Gao Y."/>
            <person name="Liu J."/>
            <person name="Shao H."/>
            <person name="Ye R."/>
            <person name="Li L."/>
            <person name="Wei W."/>
            <person name="Wang X."/>
            <person name="Wang C."/>
            <person name="Yang T."/>
            <person name="Huo Q."/>
            <person name="Li W."/>
            <person name="Guo W."/>
            <person name="Chen H."/>
            <person name="Zhou L."/>
            <person name="Ni X."/>
            <person name="Tian J."/>
            <person name="Zhou Y."/>
            <person name="Sheng Y."/>
            <person name="Liu T."/>
            <person name="Pan Y."/>
            <person name="Xia L."/>
            <person name="Li J."/>
            <person name="Zhao F."/>
            <person name="Cao W."/>
        </authorList>
    </citation>
    <scope>NUCLEOTIDE SEQUENCE</scope>
    <source>
        <strain evidence="1">Hyas-2018</strain>
    </source>
</reference>
<dbReference type="Proteomes" id="UP000821845">
    <property type="component" value="Chromosome 1"/>
</dbReference>
<evidence type="ECO:0000313" key="1">
    <source>
        <dbReference type="EMBL" id="KAH6945490.1"/>
    </source>
</evidence>
<dbReference type="EMBL" id="CM023481">
    <property type="protein sequence ID" value="KAH6945490.1"/>
    <property type="molecule type" value="Genomic_DNA"/>
</dbReference>
<keyword evidence="2" id="KW-1185">Reference proteome</keyword>
<sequence length="375" mass="42138">MGGSDAGAVTTFLAQRQQQRRSSMQKRFSHDGTLVHVVPLPLREGDPLFLSFDPNHLIKNFRTNFLEREILDGEQVIRGGFYLKKLFDIQSSLLLKPVRFLTRSHVEPTNIEKMKVRRATQTMSPEVGILQAAQSGNAPTTSEMKTAIKLAIERDETSPLPDAINCATREIASELEFVQFYSQEADLEIASLVYLAGYLARVCKEKLDLAVCGSGSEVIIFPGTGKAKRRKTRKRHELQTSIRIIQPSIIEATIRHHLAACREQYPDNIALLEKAFYVDDFIVGLPSVDEGETACSEARKIFPEASMELRKWASNSDVLRKRFLRDNVAVENEAGDSPVIKVLGGPWERQDPQYVDGSTGVTEDIRVRVNQFVTY</sequence>